<reference evidence="2" key="1">
    <citation type="submission" date="2021-02" db="EMBL/GenBank/DDBJ databases">
        <authorList>
            <person name="Dougan E. K."/>
            <person name="Rhodes N."/>
            <person name="Thang M."/>
            <person name="Chan C."/>
        </authorList>
    </citation>
    <scope>NUCLEOTIDE SEQUENCE</scope>
</reference>
<sequence>MTAASGQCSTYVGTGPGRVVSAASSRCQCGPLLALTVRRSLQEGTLMFSTSRILAAGCMQEKRSAARHGWQQPLGSERAPAKSRRVDVRIAGTSAADNQLSTSAGSSLPAAQQEKQERDSWRITATHTSARWLVVCQDNWCQDGRLTDNVGSWNNLGQAPLLHDIGWEQPASLCAHMQHACTSGESNKPARP</sequence>
<keyword evidence="3" id="KW-1185">Reference proteome</keyword>
<dbReference type="Proteomes" id="UP000654075">
    <property type="component" value="Unassembled WGS sequence"/>
</dbReference>
<evidence type="ECO:0000313" key="3">
    <source>
        <dbReference type="Proteomes" id="UP000654075"/>
    </source>
</evidence>
<proteinExistence type="predicted"/>
<name>A0A813FKG5_POLGL</name>
<dbReference type="EMBL" id="CAJNNV010025124">
    <property type="protein sequence ID" value="CAE8612485.1"/>
    <property type="molecule type" value="Genomic_DNA"/>
</dbReference>
<feature type="compositionally biased region" description="Polar residues" evidence="1">
    <location>
        <begin position="95"/>
        <end position="110"/>
    </location>
</feature>
<evidence type="ECO:0000256" key="1">
    <source>
        <dbReference type="SAM" id="MobiDB-lite"/>
    </source>
</evidence>
<feature type="region of interest" description="Disordered" evidence="1">
    <location>
        <begin position="65"/>
        <end position="119"/>
    </location>
</feature>
<comment type="caution">
    <text evidence="2">The sequence shown here is derived from an EMBL/GenBank/DDBJ whole genome shotgun (WGS) entry which is preliminary data.</text>
</comment>
<organism evidence="2 3">
    <name type="scientific">Polarella glacialis</name>
    <name type="common">Dinoflagellate</name>
    <dbReference type="NCBI Taxonomy" id="89957"/>
    <lineage>
        <taxon>Eukaryota</taxon>
        <taxon>Sar</taxon>
        <taxon>Alveolata</taxon>
        <taxon>Dinophyceae</taxon>
        <taxon>Suessiales</taxon>
        <taxon>Suessiaceae</taxon>
        <taxon>Polarella</taxon>
    </lineage>
</organism>
<accession>A0A813FKG5</accession>
<dbReference type="AlphaFoldDB" id="A0A813FKG5"/>
<gene>
    <name evidence="2" type="ORF">PGLA1383_LOCUS30282</name>
</gene>
<evidence type="ECO:0000313" key="2">
    <source>
        <dbReference type="EMBL" id="CAE8612485.1"/>
    </source>
</evidence>
<protein>
    <submittedName>
        <fullName evidence="2">Uncharacterized protein</fullName>
    </submittedName>
</protein>